<evidence type="ECO:0000256" key="6">
    <source>
        <dbReference type="RuleBase" id="RU367087"/>
    </source>
</evidence>
<dbReference type="CDD" id="cd02440">
    <property type="entry name" value="AdoMet_MTases"/>
    <property type="match status" value="1"/>
</dbReference>
<keyword evidence="2 6" id="KW-0489">Methyltransferase</keyword>
<dbReference type="InterPro" id="IPR024160">
    <property type="entry name" value="BIN3_SAM-bd_dom"/>
</dbReference>
<evidence type="ECO:0000256" key="5">
    <source>
        <dbReference type="PROSITE-ProRule" id="PRU00848"/>
    </source>
</evidence>
<comment type="similarity">
    <text evidence="1 6">Belongs to the methyltransferase superfamily.</text>
</comment>
<dbReference type="Proteomes" id="UP000886523">
    <property type="component" value="Unassembled WGS sequence"/>
</dbReference>
<dbReference type="EMBL" id="MU128947">
    <property type="protein sequence ID" value="KAF9515696.1"/>
    <property type="molecule type" value="Genomic_DNA"/>
</dbReference>
<dbReference type="PANTHER" id="PTHR12315:SF0">
    <property type="entry name" value="7SK SNRNA METHYLPHOSPHATE CAPPING ENZYME"/>
    <property type="match status" value="1"/>
</dbReference>
<dbReference type="PROSITE" id="PS51515">
    <property type="entry name" value="BIN3_SAM"/>
    <property type="match status" value="1"/>
</dbReference>
<dbReference type="GO" id="GO:0017069">
    <property type="term" value="F:snRNA binding"/>
    <property type="evidence" value="ECO:0007669"/>
    <property type="project" value="TreeGrafter"/>
</dbReference>
<dbReference type="GO" id="GO:0032259">
    <property type="term" value="P:methylation"/>
    <property type="evidence" value="ECO:0007669"/>
    <property type="project" value="UniProtKB-KW"/>
</dbReference>
<evidence type="ECO:0000256" key="2">
    <source>
        <dbReference type="ARBA" id="ARBA00022603"/>
    </source>
</evidence>
<dbReference type="PANTHER" id="PTHR12315">
    <property type="entry name" value="BICOID-INTERACTING PROTEIN RELATED"/>
    <property type="match status" value="1"/>
</dbReference>
<evidence type="ECO:0000259" key="8">
    <source>
        <dbReference type="PROSITE" id="PS51515"/>
    </source>
</evidence>
<dbReference type="EC" id="2.1.1.-" evidence="6"/>
<feature type="region of interest" description="Disordered" evidence="7">
    <location>
        <begin position="251"/>
        <end position="271"/>
    </location>
</feature>
<dbReference type="Gene3D" id="3.40.50.150">
    <property type="entry name" value="Vaccinia Virus protein VP39"/>
    <property type="match status" value="1"/>
</dbReference>
<dbReference type="InterPro" id="IPR010675">
    <property type="entry name" value="Bin3_C"/>
</dbReference>
<dbReference type="AlphaFoldDB" id="A0A9P6B118"/>
<evidence type="ECO:0000256" key="4">
    <source>
        <dbReference type="ARBA" id="ARBA00022691"/>
    </source>
</evidence>
<dbReference type="InterPro" id="IPR029063">
    <property type="entry name" value="SAM-dependent_MTases_sf"/>
</dbReference>
<dbReference type="OrthoDB" id="540004at2759"/>
<sequence length="271" mass="30737">MEQPLHGNYHSYYQTKRPELSDERIALLPRAFFKGRSVLDIGCNEGWVTCERHGATRVVGVDIDPVLIRATWKRRRACGANKDPLSHLPLKKRKRSNIDSFEHESISPSPSLHYFPLSMQHLFGTLPIPGPGSQISLESTSFPHNVSFIRADWLSDPIDSSQQYDIVLALSITKWIHLNNGDAGLLAFFQRIFDILHQGRGSKLVLEPQHWEGYAKAKRNNPKLKESGKDLQIRPDDFEAHLTKIGFRPAQRMGSVGQGGLRRPVDVYEKP</sequence>
<evidence type="ECO:0000256" key="7">
    <source>
        <dbReference type="SAM" id="MobiDB-lite"/>
    </source>
</evidence>
<keyword evidence="3 6" id="KW-0808">Transferase</keyword>
<accession>A0A9P6B118</accession>
<protein>
    <recommendedName>
        <fullName evidence="6">RNA methyltransferase</fullName>
        <ecNumber evidence="6">2.1.1.-</ecNumber>
    </recommendedName>
</protein>
<keyword evidence="4 5" id="KW-0949">S-adenosyl-L-methionine</keyword>
<feature type="domain" description="Bin3-type SAM" evidence="8">
    <location>
        <begin position="22"/>
        <end position="271"/>
    </location>
</feature>
<dbReference type="GO" id="GO:0008171">
    <property type="term" value="F:O-methyltransferase activity"/>
    <property type="evidence" value="ECO:0007669"/>
    <property type="project" value="UniProtKB-UniRule"/>
</dbReference>
<evidence type="ECO:0000256" key="3">
    <source>
        <dbReference type="ARBA" id="ARBA00022679"/>
    </source>
</evidence>
<organism evidence="9 10">
    <name type="scientific">Hydnum rufescens UP504</name>
    <dbReference type="NCBI Taxonomy" id="1448309"/>
    <lineage>
        <taxon>Eukaryota</taxon>
        <taxon>Fungi</taxon>
        <taxon>Dikarya</taxon>
        <taxon>Basidiomycota</taxon>
        <taxon>Agaricomycotina</taxon>
        <taxon>Agaricomycetes</taxon>
        <taxon>Cantharellales</taxon>
        <taxon>Hydnaceae</taxon>
        <taxon>Hydnum</taxon>
    </lineage>
</organism>
<evidence type="ECO:0000313" key="9">
    <source>
        <dbReference type="EMBL" id="KAF9515696.1"/>
    </source>
</evidence>
<comment type="caution">
    <text evidence="9">The sequence shown here is derived from an EMBL/GenBank/DDBJ whole genome shotgun (WGS) entry which is preliminary data.</text>
</comment>
<dbReference type="GO" id="GO:0040031">
    <property type="term" value="P:snRNA modification"/>
    <property type="evidence" value="ECO:0007669"/>
    <property type="project" value="TreeGrafter"/>
</dbReference>
<name>A0A9P6B118_9AGAM</name>
<evidence type="ECO:0000256" key="1">
    <source>
        <dbReference type="ARBA" id="ARBA00008361"/>
    </source>
</evidence>
<evidence type="ECO:0000313" key="10">
    <source>
        <dbReference type="Proteomes" id="UP000886523"/>
    </source>
</evidence>
<proteinExistence type="inferred from homology"/>
<dbReference type="Pfam" id="PF06859">
    <property type="entry name" value="Bin3"/>
    <property type="match status" value="1"/>
</dbReference>
<reference evidence="9" key="1">
    <citation type="journal article" date="2020" name="Nat. Commun.">
        <title>Large-scale genome sequencing of mycorrhizal fungi provides insights into the early evolution of symbiotic traits.</title>
        <authorList>
            <person name="Miyauchi S."/>
            <person name="Kiss E."/>
            <person name="Kuo A."/>
            <person name="Drula E."/>
            <person name="Kohler A."/>
            <person name="Sanchez-Garcia M."/>
            <person name="Morin E."/>
            <person name="Andreopoulos B."/>
            <person name="Barry K.W."/>
            <person name="Bonito G."/>
            <person name="Buee M."/>
            <person name="Carver A."/>
            <person name="Chen C."/>
            <person name="Cichocki N."/>
            <person name="Clum A."/>
            <person name="Culley D."/>
            <person name="Crous P.W."/>
            <person name="Fauchery L."/>
            <person name="Girlanda M."/>
            <person name="Hayes R.D."/>
            <person name="Keri Z."/>
            <person name="LaButti K."/>
            <person name="Lipzen A."/>
            <person name="Lombard V."/>
            <person name="Magnuson J."/>
            <person name="Maillard F."/>
            <person name="Murat C."/>
            <person name="Nolan M."/>
            <person name="Ohm R.A."/>
            <person name="Pangilinan J."/>
            <person name="Pereira M.F."/>
            <person name="Perotto S."/>
            <person name="Peter M."/>
            <person name="Pfister S."/>
            <person name="Riley R."/>
            <person name="Sitrit Y."/>
            <person name="Stielow J.B."/>
            <person name="Szollosi G."/>
            <person name="Zifcakova L."/>
            <person name="Stursova M."/>
            <person name="Spatafora J.W."/>
            <person name="Tedersoo L."/>
            <person name="Vaario L.M."/>
            <person name="Yamada A."/>
            <person name="Yan M."/>
            <person name="Wang P."/>
            <person name="Xu J."/>
            <person name="Bruns T."/>
            <person name="Baldrian P."/>
            <person name="Vilgalys R."/>
            <person name="Dunand C."/>
            <person name="Henrissat B."/>
            <person name="Grigoriev I.V."/>
            <person name="Hibbett D."/>
            <person name="Nagy L.G."/>
            <person name="Martin F.M."/>
        </authorList>
    </citation>
    <scope>NUCLEOTIDE SEQUENCE</scope>
    <source>
        <strain evidence="9">UP504</strain>
    </source>
</reference>
<dbReference type="SUPFAM" id="SSF53335">
    <property type="entry name" value="S-adenosyl-L-methionine-dependent methyltransferases"/>
    <property type="match status" value="1"/>
</dbReference>
<dbReference type="GO" id="GO:0008173">
    <property type="term" value="F:RNA methyltransferase activity"/>
    <property type="evidence" value="ECO:0007669"/>
    <property type="project" value="UniProtKB-UniRule"/>
</dbReference>
<dbReference type="InterPro" id="IPR039772">
    <property type="entry name" value="Bin3-like"/>
</dbReference>
<keyword evidence="10" id="KW-1185">Reference proteome</keyword>
<gene>
    <name evidence="9" type="ORF">BS47DRAFT_1445318</name>
</gene>